<keyword evidence="3" id="KW-1185">Reference proteome</keyword>
<proteinExistence type="predicted"/>
<dbReference type="Proteomes" id="UP000310506">
    <property type="component" value="Unassembled WGS sequence"/>
</dbReference>
<dbReference type="PANTHER" id="PTHR28629:SF4">
    <property type="entry name" value="TRIOKINASE_FMN CYCLASE"/>
    <property type="match status" value="1"/>
</dbReference>
<dbReference type="Gene3D" id="3.30.1180.20">
    <property type="entry name" value="Dihydroxyacetone kinase, domain 2"/>
    <property type="match status" value="1"/>
</dbReference>
<organism evidence="2 3">
    <name type="scientific">Vagococcus silagei</name>
    <dbReference type="NCBI Taxonomy" id="2508885"/>
    <lineage>
        <taxon>Bacteria</taxon>
        <taxon>Bacillati</taxon>
        <taxon>Bacillota</taxon>
        <taxon>Bacilli</taxon>
        <taxon>Lactobacillales</taxon>
        <taxon>Enterococcaceae</taxon>
        <taxon>Vagococcus</taxon>
    </lineage>
</organism>
<dbReference type="EMBL" id="SDGV01000017">
    <property type="protein sequence ID" value="THB60803.1"/>
    <property type="molecule type" value="Genomic_DNA"/>
</dbReference>
<dbReference type="InterPro" id="IPR004006">
    <property type="entry name" value="DhaK_dom"/>
</dbReference>
<evidence type="ECO:0000313" key="3">
    <source>
        <dbReference type="Proteomes" id="UP000310506"/>
    </source>
</evidence>
<dbReference type="SUPFAM" id="SSF82549">
    <property type="entry name" value="DAK1/DegV-like"/>
    <property type="match status" value="1"/>
</dbReference>
<dbReference type="Pfam" id="PF02733">
    <property type="entry name" value="Dak1"/>
    <property type="match status" value="1"/>
</dbReference>
<dbReference type="InterPro" id="IPR050861">
    <property type="entry name" value="Dihydroxyacetone_Kinase"/>
</dbReference>
<gene>
    <name evidence="2" type="primary">dhaQ</name>
    <name evidence="2" type="ORF">ESZ54_07485</name>
</gene>
<sequence>MVLIINKPEDVSDQVLQGATFLHSDIIEKIPNSNIIVQKHFSKNQVALIGGGGIGHEPSDFGFVGDGMLTACVNGKIFQPAPAKEILRAIKSVYTKYGVLIIIKNFERDLNVCLEAEKLAREEGMQVDHVIVNDDCSIEKRDNYKKRRRGVSGTVLVHKILGAAAKEGKSLAELKEIGDKVVYAMNTLGVATASGTCIETPNKPLFELPEQHISYGVGIHGEAGYRVEPFRSSENLANELLNKLIDFYDVNEESQFAILINGMGATTAMELAIFAHDVSRLSVLNELNISFVKAGSFLTSTNMSGVSLTLLKLQENSWLRFLEAPTSAFAW</sequence>
<dbReference type="GO" id="GO:0019563">
    <property type="term" value="P:glycerol catabolic process"/>
    <property type="evidence" value="ECO:0007669"/>
    <property type="project" value="TreeGrafter"/>
</dbReference>
<dbReference type="GO" id="GO:0005829">
    <property type="term" value="C:cytosol"/>
    <property type="evidence" value="ECO:0007669"/>
    <property type="project" value="TreeGrafter"/>
</dbReference>
<evidence type="ECO:0000259" key="1">
    <source>
        <dbReference type="PROSITE" id="PS51481"/>
    </source>
</evidence>
<dbReference type="AlphaFoldDB" id="A0A4S3B5A4"/>
<dbReference type="FunFam" id="3.40.50.10440:FF:000001">
    <property type="entry name" value="Dihydroxyacetone kinase, DhaK subunit"/>
    <property type="match status" value="1"/>
</dbReference>
<dbReference type="PANTHER" id="PTHR28629">
    <property type="entry name" value="TRIOKINASE/FMN CYCLASE"/>
    <property type="match status" value="1"/>
</dbReference>
<dbReference type="GO" id="GO:0004371">
    <property type="term" value="F:glycerone kinase activity"/>
    <property type="evidence" value="ECO:0007669"/>
    <property type="project" value="InterPro"/>
</dbReference>
<comment type="caution">
    <text evidence="2">The sequence shown here is derived from an EMBL/GenBank/DDBJ whole genome shotgun (WGS) entry which is preliminary data.</text>
</comment>
<dbReference type="Gene3D" id="3.40.50.10440">
    <property type="entry name" value="Dihydroxyacetone kinase, domain 1"/>
    <property type="match status" value="1"/>
</dbReference>
<dbReference type="PROSITE" id="PS51481">
    <property type="entry name" value="DHAK"/>
    <property type="match status" value="1"/>
</dbReference>
<evidence type="ECO:0000313" key="2">
    <source>
        <dbReference type="EMBL" id="THB60803.1"/>
    </source>
</evidence>
<reference evidence="2 3" key="1">
    <citation type="submission" date="2019-01" db="EMBL/GenBank/DDBJ databases">
        <title>Vagococcus silagei sp. nov. isolated from brewer's grain.</title>
        <authorList>
            <person name="Guu J.-R."/>
        </authorList>
    </citation>
    <scope>NUCLEOTIDE SEQUENCE [LARGE SCALE GENOMIC DNA]</scope>
    <source>
        <strain evidence="2 3">2B-2</strain>
    </source>
</reference>
<name>A0A4S3B5A4_9ENTE</name>
<protein>
    <submittedName>
        <fullName evidence="2">DhaKLM operon coactivator DhaQ</fullName>
    </submittedName>
</protein>
<feature type="domain" description="DhaK" evidence="1">
    <location>
        <begin position="7"/>
        <end position="331"/>
    </location>
</feature>
<accession>A0A4S3B5A4</accession>
<dbReference type="OrthoDB" id="9806345at2"/>